<dbReference type="Proteomes" id="UP001271780">
    <property type="component" value="Unassembled WGS sequence"/>
</dbReference>
<organism evidence="2 3">
    <name type="scientific">Mesorhizobium dulcispinae</name>
    <dbReference type="NCBI Taxonomy" id="3072316"/>
    <lineage>
        <taxon>Bacteria</taxon>
        <taxon>Pseudomonadati</taxon>
        <taxon>Pseudomonadota</taxon>
        <taxon>Alphaproteobacteria</taxon>
        <taxon>Hyphomicrobiales</taxon>
        <taxon>Phyllobacteriaceae</taxon>
        <taxon>Mesorhizobium</taxon>
    </lineage>
</organism>
<evidence type="ECO:0000313" key="2">
    <source>
        <dbReference type="EMBL" id="MDX8474060.1"/>
    </source>
</evidence>
<name>A0ABU4XH16_9HYPH</name>
<accession>A0ABU4XH16</accession>
<reference evidence="2 3" key="1">
    <citation type="submission" date="2023-08" db="EMBL/GenBank/DDBJ databases">
        <title>Implementing the SeqCode for naming new Mesorhizobium species isolated from Vachellia karroo root nodules.</title>
        <authorList>
            <person name="Van Lill M."/>
        </authorList>
    </citation>
    <scope>NUCLEOTIDE SEQUENCE [LARGE SCALE GENOMIC DNA]</scope>
    <source>
        <strain evidence="2 3">VK23A</strain>
    </source>
</reference>
<protein>
    <submittedName>
        <fullName evidence="2">Uncharacterized protein</fullName>
    </submittedName>
</protein>
<gene>
    <name evidence="2" type="ORF">RFM27_18440</name>
</gene>
<dbReference type="EMBL" id="JAVIIZ010000011">
    <property type="protein sequence ID" value="MDX8474060.1"/>
    <property type="molecule type" value="Genomic_DNA"/>
</dbReference>
<keyword evidence="3" id="KW-1185">Reference proteome</keyword>
<evidence type="ECO:0000313" key="3">
    <source>
        <dbReference type="Proteomes" id="UP001271780"/>
    </source>
</evidence>
<evidence type="ECO:0000256" key="1">
    <source>
        <dbReference type="SAM" id="MobiDB-lite"/>
    </source>
</evidence>
<dbReference type="RefSeq" id="WP_320317388.1">
    <property type="nucleotide sequence ID" value="NZ_JAVIIX010000010.1"/>
</dbReference>
<comment type="caution">
    <text evidence="2">The sequence shown here is derived from an EMBL/GenBank/DDBJ whole genome shotgun (WGS) entry which is preliminary data.</text>
</comment>
<proteinExistence type="predicted"/>
<sequence length="64" mass="7515">MTHSTAVLFAQVGNWLLARPKETETPEQSQGEPRSPAPVRLDAERDRLPPRDESFYWAWQYWSQ</sequence>
<feature type="region of interest" description="Disordered" evidence="1">
    <location>
        <begin position="18"/>
        <end position="47"/>
    </location>
</feature>